<evidence type="ECO:0000256" key="1">
    <source>
        <dbReference type="SAM" id="MobiDB-lite"/>
    </source>
</evidence>
<feature type="compositionally biased region" description="Basic and acidic residues" evidence="1">
    <location>
        <begin position="73"/>
        <end position="98"/>
    </location>
</feature>
<dbReference type="AlphaFoldDB" id="A0AAV7UMK1"/>
<comment type="caution">
    <text evidence="2">The sequence shown here is derived from an EMBL/GenBank/DDBJ whole genome shotgun (WGS) entry which is preliminary data.</text>
</comment>
<proteinExistence type="predicted"/>
<reference evidence="2" key="1">
    <citation type="journal article" date="2022" name="bioRxiv">
        <title>Sequencing and chromosome-scale assembly of the giantPleurodeles waltlgenome.</title>
        <authorList>
            <person name="Brown T."/>
            <person name="Elewa A."/>
            <person name="Iarovenko S."/>
            <person name="Subramanian E."/>
            <person name="Araus A.J."/>
            <person name="Petzold A."/>
            <person name="Susuki M."/>
            <person name="Suzuki K.-i.T."/>
            <person name="Hayashi T."/>
            <person name="Toyoda A."/>
            <person name="Oliveira C."/>
            <person name="Osipova E."/>
            <person name="Leigh N.D."/>
            <person name="Simon A."/>
            <person name="Yun M.H."/>
        </authorList>
    </citation>
    <scope>NUCLEOTIDE SEQUENCE</scope>
    <source>
        <strain evidence="2">20211129_DDA</strain>
        <tissue evidence="2">Liver</tissue>
    </source>
</reference>
<organism evidence="2 3">
    <name type="scientific">Pleurodeles waltl</name>
    <name type="common">Iberian ribbed newt</name>
    <dbReference type="NCBI Taxonomy" id="8319"/>
    <lineage>
        <taxon>Eukaryota</taxon>
        <taxon>Metazoa</taxon>
        <taxon>Chordata</taxon>
        <taxon>Craniata</taxon>
        <taxon>Vertebrata</taxon>
        <taxon>Euteleostomi</taxon>
        <taxon>Amphibia</taxon>
        <taxon>Batrachia</taxon>
        <taxon>Caudata</taxon>
        <taxon>Salamandroidea</taxon>
        <taxon>Salamandridae</taxon>
        <taxon>Pleurodelinae</taxon>
        <taxon>Pleurodeles</taxon>
    </lineage>
</organism>
<protein>
    <submittedName>
        <fullName evidence="2">Uncharacterized protein</fullName>
    </submittedName>
</protein>
<evidence type="ECO:0000313" key="2">
    <source>
        <dbReference type="EMBL" id="KAJ1189555.1"/>
    </source>
</evidence>
<gene>
    <name evidence="2" type="ORF">NDU88_006299</name>
</gene>
<keyword evidence="3" id="KW-1185">Reference proteome</keyword>
<feature type="region of interest" description="Disordered" evidence="1">
    <location>
        <begin position="18"/>
        <end position="98"/>
    </location>
</feature>
<dbReference type="EMBL" id="JANPWB010000005">
    <property type="protein sequence ID" value="KAJ1189555.1"/>
    <property type="molecule type" value="Genomic_DNA"/>
</dbReference>
<accession>A0AAV7UMK1</accession>
<feature type="compositionally biased region" description="Basic and acidic residues" evidence="1">
    <location>
        <begin position="20"/>
        <end position="52"/>
    </location>
</feature>
<dbReference type="Proteomes" id="UP001066276">
    <property type="component" value="Chromosome 3_1"/>
</dbReference>
<sequence length="98" mass="11365">MRYDQPCFRRSVAVSGAFREPGKGRKGEAGGREGKGAKIKREWEDGRRREQNSRGSGRTGQEKGKKVYLIETTKTERPREEAVEEKKTKKELYSRRYV</sequence>
<name>A0AAV7UMK1_PLEWA</name>
<evidence type="ECO:0000313" key="3">
    <source>
        <dbReference type="Proteomes" id="UP001066276"/>
    </source>
</evidence>